<dbReference type="Proteomes" id="UP001224926">
    <property type="component" value="Chromosome"/>
</dbReference>
<organism evidence="2 3">
    <name type="scientific">Natrinema thermotolerans</name>
    <dbReference type="NCBI Taxonomy" id="121872"/>
    <lineage>
        <taxon>Archaea</taxon>
        <taxon>Methanobacteriati</taxon>
        <taxon>Methanobacteriota</taxon>
        <taxon>Stenosarchaea group</taxon>
        <taxon>Halobacteria</taxon>
        <taxon>Halobacteriales</taxon>
        <taxon>Natrialbaceae</taxon>
        <taxon>Natrinema</taxon>
    </lineage>
</organism>
<dbReference type="AlphaFoldDB" id="A0AAF0P7T2"/>
<keyword evidence="1" id="KW-1133">Transmembrane helix</keyword>
<dbReference type="GeneID" id="14334653"/>
<dbReference type="EMBL" id="CP101873">
    <property type="protein sequence ID" value="WMT05961.1"/>
    <property type="molecule type" value="Genomic_DNA"/>
</dbReference>
<sequence length="53" mass="5821">MEDVVLHTGTEHPDLLWIVVPALLSFVAGLAIGLFAYADRIRAWLRPDGSTTD</sequence>
<proteinExistence type="predicted"/>
<protein>
    <submittedName>
        <fullName evidence="2">Uncharacterized protein</fullName>
    </submittedName>
</protein>
<dbReference type="RefSeq" id="WP_015298660.1">
    <property type="nucleotide sequence ID" value="NZ_CP101873.1"/>
</dbReference>
<reference evidence="2 3" key="1">
    <citation type="submission" date="2022-07" db="EMBL/GenBank/DDBJ databases">
        <title>Two temperate virus in Haloterrigena jeotgali A29.</title>
        <authorList>
            <person name="Deng X."/>
        </authorList>
    </citation>
    <scope>NUCLEOTIDE SEQUENCE [LARGE SCALE GENOMIC DNA]</scope>
    <source>
        <strain evidence="2 3">A29</strain>
    </source>
</reference>
<keyword evidence="1" id="KW-0472">Membrane</keyword>
<evidence type="ECO:0000313" key="3">
    <source>
        <dbReference type="Proteomes" id="UP001224926"/>
    </source>
</evidence>
<keyword evidence="1" id="KW-0812">Transmembrane</keyword>
<accession>A0AAF0P7T2</accession>
<gene>
    <name evidence="2" type="ORF">NP511_11235</name>
</gene>
<name>A0AAF0P7T2_9EURY</name>
<evidence type="ECO:0000313" key="2">
    <source>
        <dbReference type="EMBL" id="WMT05961.1"/>
    </source>
</evidence>
<keyword evidence="3" id="KW-1185">Reference proteome</keyword>
<feature type="transmembrane region" description="Helical" evidence="1">
    <location>
        <begin position="15"/>
        <end position="37"/>
    </location>
</feature>
<evidence type="ECO:0000256" key="1">
    <source>
        <dbReference type="SAM" id="Phobius"/>
    </source>
</evidence>